<keyword evidence="3" id="KW-0547">Nucleotide-binding</keyword>
<keyword evidence="2" id="KW-0235">DNA replication</keyword>
<dbReference type="PANTHER" id="PTHR11630">
    <property type="entry name" value="DNA REPLICATION LICENSING FACTOR MCM FAMILY MEMBER"/>
    <property type="match status" value="1"/>
</dbReference>
<dbReference type="SUPFAM" id="SSF52540">
    <property type="entry name" value="P-loop containing nucleoside triphosphate hydrolases"/>
    <property type="match status" value="1"/>
</dbReference>
<dbReference type="InterPro" id="IPR033762">
    <property type="entry name" value="MCM_OB"/>
</dbReference>
<dbReference type="CDD" id="cd17706">
    <property type="entry name" value="MCM"/>
    <property type="match status" value="1"/>
</dbReference>
<dbReference type="Pfam" id="PF17207">
    <property type="entry name" value="MCM_OB"/>
    <property type="match status" value="1"/>
</dbReference>
<dbReference type="InterPro" id="IPR031327">
    <property type="entry name" value="MCM"/>
</dbReference>
<dbReference type="GO" id="GO:0006260">
    <property type="term" value="P:DNA replication"/>
    <property type="evidence" value="ECO:0007669"/>
    <property type="project" value="UniProtKB-KW"/>
</dbReference>
<accession>A0A7G9VYU6</accession>
<dbReference type="PRINTS" id="PR01657">
    <property type="entry name" value="MCMFAMILY"/>
</dbReference>
<dbReference type="InterPro" id="IPR027417">
    <property type="entry name" value="P-loop_NTPase"/>
</dbReference>
<dbReference type="GO" id="GO:0017116">
    <property type="term" value="F:single-stranded DNA helicase activity"/>
    <property type="evidence" value="ECO:0007669"/>
    <property type="project" value="TreeGrafter"/>
</dbReference>
<keyword evidence="8" id="KW-1185">Reference proteome</keyword>
<dbReference type="Proteomes" id="UP000516075">
    <property type="component" value="Segment"/>
</dbReference>
<dbReference type="PROSITE" id="PS50051">
    <property type="entry name" value="MCM_2"/>
    <property type="match status" value="1"/>
</dbReference>
<dbReference type="Gene3D" id="2.40.50.140">
    <property type="entry name" value="Nucleic acid-binding proteins"/>
    <property type="match status" value="1"/>
</dbReference>
<dbReference type="SMART" id="SM00350">
    <property type="entry name" value="MCM"/>
    <property type="match status" value="1"/>
</dbReference>
<name>A0A7G9VYU6_9CAUD</name>
<dbReference type="KEGG" id="vg:80402047"/>
<dbReference type="Gene3D" id="2.20.28.10">
    <property type="match status" value="1"/>
</dbReference>
<dbReference type="Gene3D" id="1.10.10.10">
    <property type="entry name" value="Winged helix-like DNA-binding domain superfamily/Winged helix DNA-binding domain"/>
    <property type="match status" value="1"/>
</dbReference>
<evidence type="ECO:0000256" key="2">
    <source>
        <dbReference type="ARBA" id="ARBA00022705"/>
    </source>
</evidence>
<feature type="domain" description="MCM C-terminal AAA(+) ATPase" evidence="6">
    <location>
        <begin position="341"/>
        <end position="545"/>
    </location>
</feature>
<keyword evidence="4" id="KW-0067">ATP-binding</keyword>
<evidence type="ECO:0000256" key="3">
    <source>
        <dbReference type="ARBA" id="ARBA00022741"/>
    </source>
</evidence>
<keyword evidence="5" id="KW-0238">DNA-binding</keyword>
<dbReference type="InterPro" id="IPR041562">
    <property type="entry name" value="MCM_lid"/>
</dbReference>
<evidence type="ECO:0000256" key="1">
    <source>
        <dbReference type="ARBA" id="ARBA00008010"/>
    </source>
</evidence>
<evidence type="ECO:0000256" key="4">
    <source>
        <dbReference type="ARBA" id="ARBA00022840"/>
    </source>
</evidence>
<evidence type="ECO:0000313" key="7">
    <source>
        <dbReference type="EMBL" id="QNO11511.1"/>
    </source>
</evidence>
<sequence length="743" mass="84090">MAYDNIKREIISMLKRMPNKQADWDNDLLPTLKAMFNPKSVSNAKSQLISEGCISQEIIDGRKIITLIKDPYEISSPNTFDEEFFLANYEYKIKKYFKEKLSTEGPEWNVFDVEEFTYHFIDCLEINDKIVNNPYECRRLINEIYKEAYEEIFGGVPESIVRIRNLRENMVKISELQSKHVGKLIEFEGMIIQAGKPMSRVAKGAFECPRCGRVKYVELDIWDDPINVAKELSCPECDIKGFRYLESESEHVNFQEIYVQQPLELSKDGKQHTITVFAEGFPPIYNGKVKITGVAIKKKIKGSVSKIFIRAFNIEQLDKIDIEITEEDIEKIRKVAKDKNVIEKLANYMFREIKGHEIVKKAIFLQQIKGITFLNGKTLKRGDINILLITDPGIGKTTIMRKLELYGNKYVSGATTSVAGLAAAVVRGPTEFGEGYILKPGALVLADGNTCCVDEIGVNKELTKALLEAMESQTVHVNKGGFDAVLPARCAILAACNPKRGRFDRNKTVIEQIELSAPMFSRFDLIFPLMDIPDKNKDAEIIDHIIDEINRAIDGKKEKLVINGVEIDDEFILKYILHARTYMPKISKEAKEVLKNYYVEMRKLGEGDNPIPITARQAEAIIRLAGAIAKAKLKKIVGEDDVMEAIEIMDYCLKQIAYDPESGSIDIDKIAGTPKSKRDKVEKVLSIVKEISDSRDDGLAPEEDIKDKAKDMGLSEKDVDDALSYLKKVGDIHSPKPGYWQLI</sequence>
<dbReference type="SUPFAM" id="SSF50249">
    <property type="entry name" value="Nucleic acid-binding proteins"/>
    <property type="match status" value="1"/>
</dbReference>
<dbReference type="InterPro" id="IPR012340">
    <property type="entry name" value="NA-bd_OB-fold"/>
</dbReference>
<dbReference type="InterPro" id="IPR036388">
    <property type="entry name" value="WH-like_DNA-bd_sf"/>
</dbReference>
<evidence type="ECO:0000259" key="6">
    <source>
        <dbReference type="PROSITE" id="PS50051"/>
    </source>
</evidence>
<proteinExistence type="inferred from homology"/>
<dbReference type="GO" id="GO:0005524">
    <property type="term" value="F:ATP binding"/>
    <property type="evidence" value="ECO:0007669"/>
    <property type="project" value="UniProtKB-KW"/>
</dbReference>
<organism evidence="7">
    <name type="scientific">Methanocaldococcus fervens tailed virus 1</name>
    <dbReference type="NCBI Taxonomy" id="2759191"/>
    <lineage>
        <taxon>Viruses</taxon>
        <taxon>Duplodnaviria</taxon>
        <taxon>Heunggongvirae</taxon>
        <taxon>Uroviricota</taxon>
        <taxon>Caudoviricetes</taxon>
        <taxon>Fervensviridae</taxon>
        <taxon>Deepoceanvirus</taxon>
        <taxon>Deepoceanvirus guaymasense</taxon>
    </lineage>
</organism>
<evidence type="ECO:0000256" key="5">
    <source>
        <dbReference type="ARBA" id="ARBA00023125"/>
    </source>
</evidence>
<dbReference type="Gene3D" id="3.40.50.300">
    <property type="entry name" value="P-loop containing nucleotide triphosphate hydrolases"/>
    <property type="match status" value="1"/>
</dbReference>
<evidence type="ECO:0000313" key="8">
    <source>
        <dbReference type="Proteomes" id="UP000516075"/>
    </source>
</evidence>
<dbReference type="RefSeq" id="YP_010772338.1">
    <property type="nucleotide sequence ID" value="NC_074641.1"/>
</dbReference>
<dbReference type="InterPro" id="IPR001208">
    <property type="entry name" value="MCM_dom"/>
</dbReference>
<dbReference type="GeneID" id="80402047"/>
<dbReference type="Pfam" id="PF17855">
    <property type="entry name" value="MCM_lid"/>
    <property type="match status" value="1"/>
</dbReference>
<dbReference type="GO" id="GO:0003697">
    <property type="term" value="F:single-stranded DNA binding"/>
    <property type="evidence" value="ECO:0007669"/>
    <property type="project" value="TreeGrafter"/>
</dbReference>
<dbReference type="Pfam" id="PF00493">
    <property type="entry name" value="MCM"/>
    <property type="match status" value="1"/>
</dbReference>
<comment type="similarity">
    <text evidence="1">Belongs to the MCM family.</text>
</comment>
<dbReference type="PANTHER" id="PTHR11630:SF66">
    <property type="entry name" value="DNA REPLICATION LICENSING FACTOR MCM4"/>
    <property type="match status" value="1"/>
</dbReference>
<dbReference type="GO" id="GO:0042555">
    <property type="term" value="C:MCM complex"/>
    <property type="evidence" value="ECO:0007669"/>
    <property type="project" value="TreeGrafter"/>
</dbReference>
<protein>
    <recommendedName>
        <fullName evidence="6">MCM C-terminal AAA(+) ATPase domain-containing protein</fullName>
    </recommendedName>
</protein>
<dbReference type="EMBL" id="MT711370">
    <property type="protein sequence ID" value="QNO11511.1"/>
    <property type="molecule type" value="Genomic_DNA"/>
</dbReference>
<reference evidence="7" key="1">
    <citation type="submission" date="2020-07" db="EMBL/GenBank/DDBJ databases">
        <title>The first head-tailed virus, MFTV1, produced by a hyperthermophilic deep-sea methanogen.</title>
        <authorList>
            <person name="Thiroux S."/>
            <person name="Dupont S."/>
            <person name="Nesbo C.L."/>
            <person name="Bienvenu N."/>
            <person name="Krupovic M."/>
            <person name="L'Haridon S."/>
            <person name="Marie D."/>
            <person name="Forterre P."/>
            <person name="Godfroy A."/>
            <person name="Geslin C."/>
        </authorList>
    </citation>
    <scope>NUCLEOTIDE SEQUENCE [LARGE SCALE GENOMIC DNA]</scope>
</reference>